<dbReference type="GeneID" id="33361202"/>
<reference evidence="2" key="1">
    <citation type="journal article" date="2017" name="J. Phycol.">
        <title>Analysis of chloroplast genomes and a supermatrix inform reclassification of the Rhodomelaceae (Rhodophyta).</title>
        <authorList>
            <person name="Diaz-Tapia P."/>
            <person name="Maggs C.A."/>
            <person name="West J.A."/>
            <person name="Verbruggen H."/>
        </authorList>
    </citation>
    <scope>NUCLEOTIDE SEQUENCE</scope>
    <source>
        <strain evidence="2">PD1540</strain>
    </source>
</reference>
<gene>
    <name evidence="2" type="primary">orf34c</name>
</gene>
<name>A0A1Z1MQ00_KUECA</name>
<keyword evidence="1" id="KW-0472">Membrane</keyword>
<feature type="transmembrane region" description="Helical" evidence="1">
    <location>
        <begin position="6"/>
        <end position="30"/>
    </location>
</feature>
<accession>A0A1Z1MQ00</accession>
<geneLocation type="chloroplast" evidence="2"/>
<keyword evidence="2" id="KW-0150">Chloroplast</keyword>
<evidence type="ECO:0000256" key="1">
    <source>
        <dbReference type="SAM" id="Phobius"/>
    </source>
</evidence>
<protein>
    <submittedName>
        <fullName evidence="2">Uncharacterized protein</fullName>
    </submittedName>
</protein>
<organism evidence="2">
    <name type="scientific">Kuetzingia canaliculata</name>
    <name type="common">Red alga</name>
    <name type="synonym">Rytiphlaea canaliculata</name>
    <dbReference type="NCBI Taxonomy" id="228262"/>
    <lineage>
        <taxon>Eukaryota</taxon>
        <taxon>Rhodophyta</taxon>
        <taxon>Florideophyceae</taxon>
        <taxon>Rhodymeniophycidae</taxon>
        <taxon>Ceramiales</taxon>
        <taxon>Rhodomelaceae</taxon>
        <taxon>Amansieae</taxon>
        <taxon>Kuetzingia</taxon>
    </lineage>
</organism>
<sequence length="34" mass="4139">MYLLSSFHVLFIQDIVSRHSLFFVFIIIFITDYI</sequence>
<proteinExistence type="predicted"/>
<keyword evidence="1" id="KW-1133">Transmembrane helix</keyword>
<dbReference type="EMBL" id="MF101449">
    <property type="protein sequence ID" value="ARW67824.1"/>
    <property type="molecule type" value="Genomic_DNA"/>
</dbReference>
<keyword evidence="1" id="KW-0812">Transmembrane</keyword>
<evidence type="ECO:0000313" key="2">
    <source>
        <dbReference type="EMBL" id="ARW67824.1"/>
    </source>
</evidence>
<dbReference type="AlphaFoldDB" id="A0A1Z1MQ00"/>
<keyword evidence="2" id="KW-0934">Plastid</keyword>
<dbReference type="RefSeq" id="YP_009398638.1">
    <property type="nucleotide sequence ID" value="NC_035293.1"/>
</dbReference>